<reference evidence="3" key="1">
    <citation type="journal article" date="2009" name="Appl. Environ. Microbiol.">
        <title>Complete genome sequence of the chemolithoautotrophic marine magnetotactic coccus strain MC-1.</title>
        <authorList>
            <person name="Schubbe S."/>
            <person name="Williams T.J."/>
            <person name="Xie G."/>
            <person name="Kiss H.E."/>
            <person name="Brettin T.S."/>
            <person name="Martinez D."/>
            <person name="Ross C.A."/>
            <person name="Schuler D."/>
            <person name="Cox B.L."/>
            <person name="Nealson K.H."/>
            <person name="Bazylinski D.A."/>
        </authorList>
    </citation>
    <scope>NUCLEOTIDE SEQUENCE [LARGE SCALE GENOMIC DNA]</scope>
    <source>
        <strain evidence="3">ATCC BAA-1437 / JCM 17883 / MC-1</strain>
    </source>
</reference>
<keyword evidence="1" id="KW-0472">Membrane</keyword>
<accession>A0LCP3</accession>
<name>A0LCP3_MAGMM</name>
<keyword evidence="3" id="KW-1185">Reference proteome</keyword>
<dbReference type="EMBL" id="CP000471">
    <property type="protein sequence ID" value="ABK45736.1"/>
    <property type="molecule type" value="Genomic_DNA"/>
</dbReference>
<organism evidence="2 3">
    <name type="scientific">Magnetococcus marinus (strain ATCC BAA-1437 / JCM 17883 / MC-1)</name>
    <dbReference type="NCBI Taxonomy" id="156889"/>
    <lineage>
        <taxon>Bacteria</taxon>
        <taxon>Pseudomonadati</taxon>
        <taxon>Pseudomonadota</taxon>
        <taxon>Magnetococcia</taxon>
        <taxon>Magnetococcales</taxon>
        <taxon>Magnetococcaceae</taxon>
        <taxon>Magnetococcus</taxon>
    </lineage>
</organism>
<feature type="transmembrane region" description="Helical" evidence="1">
    <location>
        <begin position="37"/>
        <end position="61"/>
    </location>
</feature>
<dbReference type="KEGG" id="mgm:Mmc1_3246"/>
<protein>
    <submittedName>
        <fullName evidence="2">Uncharacterized protein</fullName>
    </submittedName>
</protein>
<proteinExistence type="predicted"/>
<gene>
    <name evidence="2" type="ordered locus">Mmc1_3246</name>
</gene>
<reference evidence="2 3" key="2">
    <citation type="journal article" date="2012" name="Int. J. Syst. Evol. Microbiol.">
        <title>Magnetococcus marinus gen. nov., sp. nov., a marine, magnetotactic bacterium that represents a novel lineage (Magnetococcaceae fam. nov.; Magnetococcales ord. nov.) at the base of the Alphaproteobacteria.</title>
        <authorList>
            <person name="Bazylinski D.A."/>
            <person name="Williams T.J."/>
            <person name="Lefevre C.T."/>
            <person name="Berg R.J."/>
            <person name="Zhang C.L."/>
            <person name="Bowser S.S."/>
            <person name="Dean A.J."/>
            <person name="Beveridge T.J."/>
        </authorList>
    </citation>
    <scope>NUCLEOTIDE SEQUENCE [LARGE SCALE GENOMIC DNA]</scope>
    <source>
        <strain evidence="3">ATCC BAA-1437 / JCM 17883 / MC-1</strain>
    </source>
</reference>
<evidence type="ECO:0000313" key="2">
    <source>
        <dbReference type="EMBL" id="ABK45736.1"/>
    </source>
</evidence>
<dbReference type="AlphaFoldDB" id="A0LCP3"/>
<evidence type="ECO:0000313" key="3">
    <source>
        <dbReference type="Proteomes" id="UP000002586"/>
    </source>
</evidence>
<evidence type="ECO:0000256" key="1">
    <source>
        <dbReference type="SAM" id="Phobius"/>
    </source>
</evidence>
<dbReference type="HOGENOM" id="CLU_2601833_0_0_5"/>
<dbReference type="Proteomes" id="UP000002586">
    <property type="component" value="Chromosome"/>
</dbReference>
<keyword evidence="1" id="KW-0812">Transmembrane</keyword>
<sequence>MFFYAADNPISALSRCVTTKWAILIAFQYKYNLILKIGWIGSFFWIAVGNLFAVSAAWQAVFRTVLREKLAVSELLGIL</sequence>
<dbReference type="STRING" id="156889.Mmc1_3246"/>
<keyword evidence="1" id="KW-1133">Transmembrane helix</keyword>